<dbReference type="RefSeq" id="WP_122113666.1">
    <property type="nucleotide sequence ID" value="NZ_QOKZ01000008.1"/>
</dbReference>
<accession>A0A3M0M515</accession>
<comment type="caution">
    <text evidence="1">The sequence shown here is derived from an EMBL/GenBank/DDBJ whole genome shotgun (WGS) entry which is preliminary data.</text>
</comment>
<proteinExistence type="predicted"/>
<name>A0A3M0M515_9RHOB</name>
<sequence>MQSDLSRMIPALVAAPVPPPIADQPTALEAYIIERLDGRSAGRWIDGVQLDVAVHTAEVFGALATRGPQASWEGISADELRQHGHIGAGVLIQGPMAIKDSLRQHVGRGRYGNDYHHAFGRAFNPFYFRKDQAAYQPICALLAEYVGENFRFTHQEKVFGIKTRGIPPTTLRALCTQYGIGLKITAQVLIAQYGIRAGASDEVDPSLIADLAPRLKDMINAQDAARHLGVSVDLLRGLMADEVLVPDHRLNDRMVGFRPATLDAFLNQWSVPAQVRRTCGRTAKSPLTAIARANRTRTSQLLLAAQTADVTFIRDRRRRGLAALSVADRDIAVLLDCAKRVSATDSPEALQRFQCG</sequence>
<gene>
    <name evidence="1" type="ORF">C9E81_17600</name>
</gene>
<dbReference type="EMBL" id="QOKZ01000008">
    <property type="protein sequence ID" value="RMC32856.1"/>
    <property type="molecule type" value="Genomic_DNA"/>
</dbReference>
<dbReference type="OrthoDB" id="7753262at2"/>
<evidence type="ECO:0000313" key="1">
    <source>
        <dbReference type="EMBL" id="RMC32856.1"/>
    </source>
</evidence>
<keyword evidence="2" id="KW-1185">Reference proteome</keyword>
<dbReference type="Proteomes" id="UP000273516">
    <property type="component" value="Unassembled WGS sequence"/>
</dbReference>
<protein>
    <submittedName>
        <fullName evidence="1">Uncharacterized protein</fullName>
    </submittedName>
</protein>
<dbReference type="AlphaFoldDB" id="A0A3M0M515"/>
<reference evidence="1 2" key="1">
    <citation type="submission" date="2018-07" db="EMBL/GenBank/DDBJ databases">
        <authorList>
            <person name="Zhang Y."/>
            <person name="Wang L."/>
            <person name="Ma S."/>
        </authorList>
    </citation>
    <scope>NUCLEOTIDE SEQUENCE [LARGE SCALE GENOMIC DNA]</scope>
    <source>
        <strain evidence="1 2">4-2</strain>
    </source>
</reference>
<organism evidence="1 2">
    <name type="scientific">Paracoccus alkanivorans</name>
    <dbReference type="NCBI Taxonomy" id="2116655"/>
    <lineage>
        <taxon>Bacteria</taxon>
        <taxon>Pseudomonadati</taxon>
        <taxon>Pseudomonadota</taxon>
        <taxon>Alphaproteobacteria</taxon>
        <taxon>Rhodobacterales</taxon>
        <taxon>Paracoccaceae</taxon>
        <taxon>Paracoccus</taxon>
    </lineage>
</organism>
<evidence type="ECO:0000313" key="2">
    <source>
        <dbReference type="Proteomes" id="UP000273516"/>
    </source>
</evidence>